<dbReference type="EMBL" id="BJXA01000034">
    <property type="protein sequence ID" value="GEM40302.1"/>
    <property type="molecule type" value="Genomic_DNA"/>
</dbReference>
<comment type="caution">
    <text evidence="5">The sequence shown here is derived from an EMBL/GenBank/DDBJ whole genome shotgun (WGS) entry which is preliminary data.</text>
</comment>
<evidence type="ECO:0000256" key="1">
    <source>
        <dbReference type="ARBA" id="ARBA00023015"/>
    </source>
</evidence>
<dbReference type="Gene3D" id="1.20.120.530">
    <property type="entry name" value="GntR ligand-binding domain-like"/>
    <property type="match status" value="1"/>
</dbReference>
<accession>A0A511MI38</accession>
<reference evidence="5 6" key="1">
    <citation type="submission" date="2019-07" db="EMBL/GenBank/DDBJ databases">
        <title>Whole genome shotgun sequence of Nocardia ninae NBRC 108245.</title>
        <authorList>
            <person name="Hosoyama A."/>
            <person name="Uohara A."/>
            <person name="Ohji S."/>
            <person name="Ichikawa N."/>
        </authorList>
    </citation>
    <scope>NUCLEOTIDE SEQUENCE [LARGE SCALE GENOMIC DNA]</scope>
    <source>
        <strain evidence="5 6">NBRC 108245</strain>
    </source>
</reference>
<dbReference type="PANTHER" id="PTHR43537">
    <property type="entry name" value="TRANSCRIPTIONAL REGULATOR, GNTR FAMILY"/>
    <property type="match status" value="1"/>
</dbReference>
<dbReference type="GO" id="GO:0003700">
    <property type="term" value="F:DNA-binding transcription factor activity"/>
    <property type="evidence" value="ECO:0007669"/>
    <property type="project" value="InterPro"/>
</dbReference>
<dbReference type="GO" id="GO:0003677">
    <property type="term" value="F:DNA binding"/>
    <property type="evidence" value="ECO:0007669"/>
    <property type="project" value="UniProtKB-KW"/>
</dbReference>
<proteinExistence type="predicted"/>
<keyword evidence="3" id="KW-0804">Transcription</keyword>
<dbReference type="InterPro" id="IPR011711">
    <property type="entry name" value="GntR_C"/>
</dbReference>
<evidence type="ECO:0000313" key="5">
    <source>
        <dbReference type="EMBL" id="GEM40302.1"/>
    </source>
</evidence>
<evidence type="ECO:0000313" key="6">
    <source>
        <dbReference type="Proteomes" id="UP000321424"/>
    </source>
</evidence>
<dbReference type="InterPro" id="IPR036388">
    <property type="entry name" value="WH-like_DNA-bd_sf"/>
</dbReference>
<keyword evidence="2" id="KW-0238">DNA-binding</keyword>
<gene>
    <name evidence="5" type="ORF">NN4_48210</name>
</gene>
<evidence type="ECO:0000259" key="4">
    <source>
        <dbReference type="PROSITE" id="PS50949"/>
    </source>
</evidence>
<dbReference type="InterPro" id="IPR008920">
    <property type="entry name" value="TF_FadR/GntR_C"/>
</dbReference>
<keyword evidence="6" id="KW-1185">Reference proteome</keyword>
<dbReference type="AlphaFoldDB" id="A0A511MI38"/>
<dbReference type="SMART" id="SM00345">
    <property type="entry name" value="HTH_GNTR"/>
    <property type="match status" value="1"/>
</dbReference>
<keyword evidence="1" id="KW-0805">Transcription regulation</keyword>
<organism evidence="5 6">
    <name type="scientific">Nocardia ninae NBRC 108245</name>
    <dbReference type="NCBI Taxonomy" id="1210091"/>
    <lineage>
        <taxon>Bacteria</taxon>
        <taxon>Bacillati</taxon>
        <taxon>Actinomycetota</taxon>
        <taxon>Actinomycetes</taxon>
        <taxon>Mycobacteriales</taxon>
        <taxon>Nocardiaceae</taxon>
        <taxon>Nocardia</taxon>
    </lineage>
</organism>
<dbReference type="Proteomes" id="UP000321424">
    <property type="component" value="Unassembled WGS sequence"/>
</dbReference>
<dbReference type="PROSITE" id="PS50949">
    <property type="entry name" value="HTH_GNTR"/>
    <property type="match status" value="1"/>
</dbReference>
<sequence length="226" mass="25113">MMIERLVIPKRPTLRDHVSDALRAAIISGELEPGVLYSAPWLSERFGVSPTPVREAMLDLVKQGLVISVPNKGFRVTEISDADLDSIAKIRMLLEPPSVRAIVGAIPESDIPGLRVQADKIVDAAKRGDLVEYVDADRQFHLMLLDYCHNPRLSQIVGDLRAQTRLFGLAALVERGELDKSAQEHHTIIDLIEQGRAEELEQFLRKHIGHVRGIWAAGNTPDEDVP</sequence>
<dbReference type="InterPro" id="IPR036390">
    <property type="entry name" value="WH_DNA-bd_sf"/>
</dbReference>
<dbReference type="SUPFAM" id="SSF48008">
    <property type="entry name" value="GntR ligand-binding domain-like"/>
    <property type="match status" value="1"/>
</dbReference>
<evidence type="ECO:0000256" key="2">
    <source>
        <dbReference type="ARBA" id="ARBA00023125"/>
    </source>
</evidence>
<dbReference type="Pfam" id="PF00392">
    <property type="entry name" value="GntR"/>
    <property type="match status" value="1"/>
</dbReference>
<name>A0A511MI38_9NOCA</name>
<dbReference type="CDD" id="cd07377">
    <property type="entry name" value="WHTH_GntR"/>
    <property type="match status" value="1"/>
</dbReference>
<dbReference type="Gene3D" id="1.10.10.10">
    <property type="entry name" value="Winged helix-like DNA-binding domain superfamily/Winged helix DNA-binding domain"/>
    <property type="match status" value="1"/>
</dbReference>
<dbReference type="SUPFAM" id="SSF46785">
    <property type="entry name" value="Winged helix' DNA-binding domain"/>
    <property type="match status" value="1"/>
</dbReference>
<evidence type="ECO:0000256" key="3">
    <source>
        <dbReference type="ARBA" id="ARBA00023163"/>
    </source>
</evidence>
<feature type="domain" description="HTH gntR-type" evidence="4">
    <location>
        <begin position="12"/>
        <end position="79"/>
    </location>
</feature>
<dbReference type="PANTHER" id="PTHR43537:SF45">
    <property type="entry name" value="GNTR FAMILY REGULATORY PROTEIN"/>
    <property type="match status" value="1"/>
</dbReference>
<protein>
    <submittedName>
        <fullName evidence="5">GntR family transcriptional regulator</fullName>
    </submittedName>
</protein>
<dbReference type="SMART" id="SM00895">
    <property type="entry name" value="FCD"/>
    <property type="match status" value="1"/>
</dbReference>
<dbReference type="Pfam" id="PF07729">
    <property type="entry name" value="FCD"/>
    <property type="match status" value="1"/>
</dbReference>
<dbReference type="InterPro" id="IPR000524">
    <property type="entry name" value="Tscrpt_reg_HTH_GntR"/>
</dbReference>